<dbReference type="InterPro" id="IPR011006">
    <property type="entry name" value="CheY-like_superfamily"/>
</dbReference>
<keyword evidence="1" id="KW-0597">Phosphoprotein</keyword>
<proteinExistence type="predicted"/>
<protein>
    <submittedName>
        <fullName evidence="4">Two component transcriptional regulator, LytTR family</fullName>
    </submittedName>
</protein>
<organism evidence="4 5">
    <name type="scientific">Sharpea azabuensis</name>
    <dbReference type="NCBI Taxonomy" id="322505"/>
    <lineage>
        <taxon>Bacteria</taxon>
        <taxon>Bacillati</taxon>
        <taxon>Bacillota</taxon>
        <taxon>Erysipelotrichia</taxon>
        <taxon>Erysipelotrichales</taxon>
        <taxon>Coprobacillaceae</taxon>
        <taxon>Sharpea</taxon>
    </lineage>
</organism>
<keyword evidence="5" id="KW-1185">Reference proteome</keyword>
<dbReference type="EMBL" id="FNYK01000024">
    <property type="protein sequence ID" value="SEI79165.1"/>
    <property type="molecule type" value="Genomic_DNA"/>
</dbReference>
<evidence type="ECO:0000259" key="2">
    <source>
        <dbReference type="PROSITE" id="PS50110"/>
    </source>
</evidence>
<dbReference type="RefSeq" id="WP_033163102.1">
    <property type="nucleotide sequence ID" value="NZ_FNYK01000024.1"/>
</dbReference>
<dbReference type="PANTHER" id="PTHR37299:SF1">
    <property type="entry name" value="STAGE 0 SPORULATION PROTEIN A HOMOLOG"/>
    <property type="match status" value="1"/>
</dbReference>
<dbReference type="InterPro" id="IPR001789">
    <property type="entry name" value="Sig_transdc_resp-reg_receiver"/>
</dbReference>
<dbReference type="GO" id="GO:0000156">
    <property type="term" value="F:phosphorelay response regulator activity"/>
    <property type="evidence" value="ECO:0007669"/>
    <property type="project" value="InterPro"/>
</dbReference>
<evidence type="ECO:0000256" key="1">
    <source>
        <dbReference type="PROSITE-ProRule" id="PRU00169"/>
    </source>
</evidence>
<dbReference type="GeneID" id="54120493"/>
<dbReference type="Pfam" id="PF00072">
    <property type="entry name" value="Response_reg"/>
    <property type="match status" value="1"/>
</dbReference>
<dbReference type="SMART" id="SM00850">
    <property type="entry name" value="LytTR"/>
    <property type="match status" value="1"/>
</dbReference>
<sequence>MKIALLDDNIDYHHILNNMINDVLKSEDLTYTIDCFSDTESFMNKYDQYDVVFLDVELGAENGINIAKKITQSDIIFVSSHKNYVFHAFHVAPFSYILKQDETQARSEIKRYIAYYKHMHQTITIQNQDILLSHISYFSQYEHDRITHLHSKEIIEKGKTLKEISALLPQYFIQINRSEIINMYHVENVKKDIVLMDDGTQLYASRRREKFLMKAFIEMLENKL</sequence>
<dbReference type="AlphaFoldDB" id="A0A1H6TSH4"/>
<evidence type="ECO:0000313" key="5">
    <source>
        <dbReference type="Proteomes" id="UP000183028"/>
    </source>
</evidence>
<gene>
    <name evidence="4" type="ORF">SAMN04487834_102427</name>
</gene>
<dbReference type="GO" id="GO:0003677">
    <property type="term" value="F:DNA binding"/>
    <property type="evidence" value="ECO:0007669"/>
    <property type="project" value="InterPro"/>
</dbReference>
<dbReference type="PROSITE" id="PS50110">
    <property type="entry name" value="RESPONSE_REGULATORY"/>
    <property type="match status" value="1"/>
</dbReference>
<dbReference type="InterPro" id="IPR007492">
    <property type="entry name" value="LytTR_DNA-bd_dom"/>
</dbReference>
<dbReference type="Proteomes" id="UP000183028">
    <property type="component" value="Unassembled WGS sequence"/>
</dbReference>
<evidence type="ECO:0000313" key="4">
    <source>
        <dbReference type="EMBL" id="SEI79165.1"/>
    </source>
</evidence>
<dbReference type="OrthoDB" id="9809318at2"/>
<dbReference type="PANTHER" id="PTHR37299">
    <property type="entry name" value="TRANSCRIPTIONAL REGULATOR-RELATED"/>
    <property type="match status" value="1"/>
</dbReference>
<accession>A0A1H6TSH4</accession>
<dbReference type="Gene3D" id="2.40.50.1020">
    <property type="entry name" value="LytTr DNA-binding domain"/>
    <property type="match status" value="1"/>
</dbReference>
<feature type="domain" description="HTH LytTR-type" evidence="3">
    <location>
        <begin position="160"/>
        <end position="218"/>
    </location>
</feature>
<dbReference type="SMART" id="SM00448">
    <property type="entry name" value="REC"/>
    <property type="match status" value="1"/>
</dbReference>
<dbReference type="PROSITE" id="PS50930">
    <property type="entry name" value="HTH_LYTTR"/>
    <property type="match status" value="1"/>
</dbReference>
<dbReference type="Gene3D" id="3.40.50.2300">
    <property type="match status" value="1"/>
</dbReference>
<reference evidence="5" key="1">
    <citation type="submission" date="2016-10" db="EMBL/GenBank/DDBJ databases">
        <authorList>
            <person name="Varghese N."/>
        </authorList>
    </citation>
    <scope>NUCLEOTIDE SEQUENCE [LARGE SCALE GENOMIC DNA]</scope>
    <source>
        <strain evidence="5">DSM 20406</strain>
    </source>
</reference>
<dbReference type="Pfam" id="PF04397">
    <property type="entry name" value="LytTR"/>
    <property type="match status" value="1"/>
</dbReference>
<feature type="domain" description="Response regulatory" evidence="2">
    <location>
        <begin position="2"/>
        <end position="114"/>
    </location>
</feature>
<dbReference type="STRING" id="322505.SAMN04487836_12231"/>
<name>A0A1H6TSH4_9FIRM</name>
<dbReference type="eggNOG" id="COG3279">
    <property type="taxonomic scope" value="Bacteria"/>
</dbReference>
<evidence type="ECO:0000259" key="3">
    <source>
        <dbReference type="PROSITE" id="PS50930"/>
    </source>
</evidence>
<dbReference type="InterPro" id="IPR046947">
    <property type="entry name" value="LytR-like"/>
</dbReference>
<feature type="modified residue" description="4-aspartylphosphate" evidence="1">
    <location>
        <position position="55"/>
    </location>
</feature>
<dbReference type="SUPFAM" id="SSF52172">
    <property type="entry name" value="CheY-like"/>
    <property type="match status" value="1"/>
</dbReference>